<dbReference type="FunFam" id="3.40.50.300:FF:001091">
    <property type="entry name" value="Probable disease resistance protein At1g61300"/>
    <property type="match status" value="1"/>
</dbReference>
<dbReference type="EMBL" id="KK914415">
    <property type="protein sequence ID" value="KDP37117.1"/>
    <property type="molecule type" value="Genomic_DNA"/>
</dbReference>
<dbReference type="PRINTS" id="PR00364">
    <property type="entry name" value="DISEASERSIST"/>
</dbReference>
<evidence type="ECO:0000256" key="1">
    <source>
        <dbReference type="ARBA" id="ARBA00008894"/>
    </source>
</evidence>
<evidence type="ECO:0000259" key="9">
    <source>
        <dbReference type="Pfam" id="PF23598"/>
    </source>
</evidence>
<dbReference type="FunFam" id="1.10.8.430:FF:000003">
    <property type="entry name" value="Probable disease resistance protein At5g66910"/>
    <property type="match status" value="1"/>
</dbReference>
<keyword evidence="4" id="KW-0547">Nucleotide-binding</keyword>
<keyword evidence="2" id="KW-0433">Leucine-rich repeat</keyword>
<keyword evidence="5" id="KW-0611">Plant defense</keyword>
<dbReference type="AlphaFoldDB" id="A0A067KLU2"/>
<feature type="domain" description="NB-ARC" evidence="7">
    <location>
        <begin position="273"/>
        <end position="443"/>
    </location>
</feature>
<evidence type="ECO:0000259" key="7">
    <source>
        <dbReference type="Pfam" id="PF00931"/>
    </source>
</evidence>
<feature type="domain" description="Disease resistance R13L4/SHOC-2-like LRR" evidence="9">
    <location>
        <begin position="674"/>
        <end position="844"/>
    </location>
</feature>
<keyword evidence="6" id="KW-0067">ATP-binding</keyword>
<dbReference type="GO" id="GO:0005524">
    <property type="term" value="F:ATP binding"/>
    <property type="evidence" value="ECO:0007669"/>
    <property type="project" value="UniProtKB-KW"/>
</dbReference>
<dbReference type="GO" id="GO:0043531">
    <property type="term" value="F:ADP binding"/>
    <property type="evidence" value="ECO:0007669"/>
    <property type="project" value="InterPro"/>
</dbReference>
<dbReference type="Gene3D" id="3.40.50.300">
    <property type="entry name" value="P-loop containing nucleotide triphosphate hydrolases"/>
    <property type="match status" value="1"/>
</dbReference>
<evidence type="ECO:0000256" key="3">
    <source>
        <dbReference type="ARBA" id="ARBA00022737"/>
    </source>
</evidence>
<dbReference type="InterPro" id="IPR058922">
    <property type="entry name" value="WHD_DRP"/>
</dbReference>
<dbReference type="SUPFAM" id="SSF52540">
    <property type="entry name" value="P-loop containing nucleoside triphosphate hydrolases"/>
    <property type="match status" value="1"/>
</dbReference>
<evidence type="ECO:0000256" key="4">
    <source>
        <dbReference type="ARBA" id="ARBA00022741"/>
    </source>
</evidence>
<dbReference type="Pfam" id="PF23598">
    <property type="entry name" value="LRR_14"/>
    <property type="match status" value="1"/>
</dbReference>
<dbReference type="InterPro" id="IPR036388">
    <property type="entry name" value="WH-like_DNA-bd_sf"/>
</dbReference>
<dbReference type="FunFam" id="1.10.10.10:FF:000322">
    <property type="entry name" value="Probable disease resistance protein At1g63360"/>
    <property type="match status" value="1"/>
</dbReference>
<dbReference type="InterPro" id="IPR042197">
    <property type="entry name" value="Apaf_helical"/>
</dbReference>
<dbReference type="Gene3D" id="1.10.8.430">
    <property type="entry name" value="Helical domain of apoptotic protease-activating factors"/>
    <property type="match status" value="1"/>
</dbReference>
<dbReference type="Gene3D" id="3.80.10.10">
    <property type="entry name" value="Ribonuclease Inhibitor"/>
    <property type="match status" value="1"/>
</dbReference>
<sequence length="1032" mass="118170">MGNCFSIQISCDSLITRCWDCSAGHVIYICQLEDNLEALQVATQELKAQKNDVMQRVNSEEDHQMKRLEQVQVWLSLVETTITEVDQLIRDGPHETERLCLGGCCTNNCKSSYIFGKMVAKRKDDVLALKGKGIFDKVVERVCVESVHVKKLEENLESLKSAREDLWGLKDDVMGRVKIEERQQKKPLKRVQLWLSRVEAATIEADALLIEGPKEITELHIQGSSDHKFGGKVAKTLKDLMALKENGDFKIVAEKAIVESVVERPIEPTVGLDAMFDTVWGCLMEEQVGILGLYGMGGVGKTTLLTQINNRFLNIVNDFDFVIWVVVSKDLRLAKVQEEIGKRIGISVKDWKSKSIDERAMEIFNILRKKKFILLLDDVWERVNLAKAGVPLPNKQNGSKIILTTRSEVVCSQMDALRRIKVEPLAWEKAWELFKEKVGEETLTMDPAILPLAKDVARECAGLPLALITIARAMACNKTPEEWRCALIDLRRSASDLQGMTDEVFPLLKYSYDKLPNNKVRSCFLYCALFPEDFQINKDDLIDYWICEKFWDDEENEDVARDRGYHIIGTLVYACLLEEEGKYVKMHDVIRDMALWIACKREKSTHNFLVRVGAQLTEAPKVRFWNGVKRISLMENSIQNLSEAPTSPDLLTLLLCRNFHLRDITSNFFQFMDALTILDLSNSSIQELPSGIARLPSLNYLNLGRTSIRKLPCELKMLKKLKYLNLEHNVFLDMIPRQVISSLSSLQVLKMIHCGFFYEVTEDNILSDSDMHVEELHCLKHLNVLSITMRSASALESYLNTHELLSSTQALSLECFSWSKSNFSWIANMKNLETLNISAIEHLKEMNVDSIMEGTEIQASRVMSNPMFVRERYFDSLREVNVEYCSRLWDLRWLILAPNLTVLKVACCEKVEEIISVGKLGGVSDTGENGEPFARLQVLILEDLPQLQSIYGMTLSFPLLEKMRILDCPILKKLPLNSGSANGRKVMIEAEEHWWRDLEWEDEDTKAVFQPCLRRCFSNKRTYCPPYFFDFW</sequence>
<keyword evidence="3" id="KW-0677">Repeat</keyword>
<organism evidence="10 11">
    <name type="scientific">Jatropha curcas</name>
    <name type="common">Barbados nut</name>
    <dbReference type="NCBI Taxonomy" id="180498"/>
    <lineage>
        <taxon>Eukaryota</taxon>
        <taxon>Viridiplantae</taxon>
        <taxon>Streptophyta</taxon>
        <taxon>Embryophyta</taxon>
        <taxon>Tracheophyta</taxon>
        <taxon>Spermatophyta</taxon>
        <taxon>Magnoliopsida</taxon>
        <taxon>eudicotyledons</taxon>
        <taxon>Gunneridae</taxon>
        <taxon>Pentapetalae</taxon>
        <taxon>rosids</taxon>
        <taxon>fabids</taxon>
        <taxon>Malpighiales</taxon>
        <taxon>Euphorbiaceae</taxon>
        <taxon>Crotonoideae</taxon>
        <taxon>Jatropheae</taxon>
        <taxon>Jatropha</taxon>
    </lineage>
</organism>
<evidence type="ECO:0000256" key="6">
    <source>
        <dbReference type="ARBA" id="ARBA00022840"/>
    </source>
</evidence>
<dbReference type="Pfam" id="PF23559">
    <property type="entry name" value="WHD_DRP"/>
    <property type="match status" value="1"/>
</dbReference>
<dbReference type="Proteomes" id="UP000027138">
    <property type="component" value="Unassembled WGS sequence"/>
</dbReference>
<dbReference type="OrthoDB" id="824695at2759"/>
<feature type="domain" description="Disease resistance protein winged helix" evidence="8">
    <location>
        <begin position="529"/>
        <end position="594"/>
    </location>
</feature>
<dbReference type="PANTHER" id="PTHR33463:SF220">
    <property type="entry name" value="NB-ARC DOMAIN-CONTAINING PROTEIN"/>
    <property type="match status" value="1"/>
</dbReference>
<dbReference type="Gene3D" id="1.10.10.10">
    <property type="entry name" value="Winged helix-like DNA-binding domain superfamily/Winged helix DNA-binding domain"/>
    <property type="match status" value="1"/>
</dbReference>
<evidence type="ECO:0000256" key="5">
    <source>
        <dbReference type="ARBA" id="ARBA00022821"/>
    </source>
</evidence>
<evidence type="ECO:0000259" key="8">
    <source>
        <dbReference type="Pfam" id="PF23559"/>
    </source>
</evidence>
<name>A0A067KLU2_JATCU</name>
<keyword evidence="11" id="KW-1185">Reference proteome</keyword>
<proteinExistence type="inferred from homology"/>
<accession>A0A067KLU2</accession>
<evidence type="ECO:0000256" key="2">
    <source>
        <dbReference type="ARBA" id="ARBA00022614"/>
    </source>
</evidence>
<dbReference type="Pfam" id="PF00931">
    <property type="entry name" value="NB-ARC"/>
    <property type="match status" value="1"/>
</dbReference>
<evidence type="ECO:0000313" key="10">
    <source>
        <dbReference type="EMBL" id="KDP37117.1"/>
    </source>
</evidence>
<comment type="similarity">
    <text evidence="1">Belongs to the disease resistance NB-LRR family.</text>
</comment>
<dbReference type="GO" id="GO:0006952">
    <property type="term" value="P:defense response"/>
    <property type="evidence" value="ECO:0007669"/>
    <property type="project" value="UniProtKB-KW"/>
</dbReference>
<reference evidence="10 11" key="1">
    <citation type="journal article" date="2014" name="PLoS ONE">
        <title>Global Analysis of Gene Expression Profiles in Physic Nut (Jatropha curcas L.) Seedlings Exposed to Salt Stress.</title>
        <authorList>
            <person name="Zhang L."/>
            <person name="Zhang C."/>
            <person name="Wu P."/>
            <person name="Chen Y."/>
            <person name="Li M."/>
            <person name="Jiang H."/>
            <person name="Wu G."/>
        </authorList>
    </citation>
    <scope>NUCLEOTIDE SEQUENCE [LARGE SCALE GENOMIC DNA]</scope>
    <source>
        <strain evidence="11">cv. GZQX0401</strain>
        <tissue evidence="10">Young leaves</tissue>
    </source>
</reference>
<dbReference type="SUPFAM" id="SSF52058">
    <property type="entry name" value="L domain-like"/>
    <property type="match status" value="1"/>
</dbReference>
<gene>
    <name evidence="10" type="ORF">JCGZ_06173</name>
</gene>
<dbReference type="PANTHER" id="PTHR33463">
    <property type="entry name" value="NB-ARC DOMAIN-CONTAINING PROTEIN-RELATED"/>
    <property type="match status" value="1"/>
</dbReference>
<protein>
    <submittedName>
        <fullName evidence="10">Uncharacterized protein</fullName>
    </submittedName>
</protein>
<dbReference type="InterPro" id="IPR055414">
    <property type="entry name" value="LRR_R13L4/SHOC2-like"/>
</dbReference>
<evidence type="ECO:0000313" key="11">
    <source>
        <dbReference type="Proteomes" id="UP000027138"/>
    </source>
</evidence>
<dbReference type="InterPro" id="IPR050905">
    <property type="entry name" value="Plant_NBS-LRR"/>
</dbReference>
<dbReference type="InterPro" id="IPR002182">
    <property type="entry name" value="NB-ARC"/>
</dbReference>
<dbReference type="InterPro" id="IPR027417">
    <property type="entry name" value="P-loop_NTPase"/>
</dbReference>
<dbReference type="KEGG" id="jcu:105634887"/>
<dbReference type="InterPro" id="IPR032675">
    <property type="entry name" value="LRR_dom_sf"/>
</dbReference>